<dbReference type="PANTHER" id="PTHR10790:SF51">
    <property type="entry name" value="TETRATRICOPEPTIDE REPEAT PROTEIN"/>
    <property type="match status" value="1"/>
</dbReference>
<gene>
    <name evidence="3" type="ORF">AVDCRST_MAG19-1713</name>
</gene>
<feature type="transmembrane region" description="Helical" evidence="1">
    <location>
        <begin position="1175"/>
        <end position="1193"/>
    </location>
</feature>
<feature type="transmembrane region" description="Helical" evidence="1">
    <location>
        <begin position="352"/>
        <end position="369"/>
    </location>
</feature>
<feature type="transmembrane region" description="Helical" evidence="1">
    <location>
        <begin position="406"/>
        <end position="425"/>
    </location>
</feature>
<evidence type="ECO:0000259" key="2">
    <source>
        <dbReference type="Pfam" id="PF13231"/>
    </source>
</evidence>
<feature type="transmembrane region" description="Helical" evidence="1">
    <location>
        <begin position="1010"/>
        <end position="1032"/>
    </location>
</feature>
<feature type="transmembrane region" description="Helical" evidence="1">
    <location>
        <begin position="1200"/>
        <end position="1221"/>
    </location>
</feature>
<dbReference type="InterPro" id="IPR018746">
    <property type="entry name" value="DUF2298"/>
</dbReference>
<keyword evidence="1" id="KW-0472">Membrane</keyword>
<dbReference type="Pfam" id="PF10060">
    <property type="entry name" value="DUF2298"/>
    <property type="match status" value="1"/>
</dbReference>
<feature type="transmembrane region" description="Helical" evidence="1">
    <location>
        <begin position="1087"/>
        <end position="1108"/>
    </location>
</feature>
<keyword evidence="1" id="KW-1133">Transmembrane helix</keyword>
<dbReference type="NCBIfam" id="TIGR03662">
    <property type="entry name" value="Chlor_Arch_YYY"/>
    <property type="match status" value="1"/>
</dbReference>
<feature type="transmembrane region" description="Helical" evidence="1">
    <location>
        <begin position="375"/>
        <end position="394"/>
    </location>
</feature>
<dbReference type="EMBL" id="CADCWL010000072">
    <property type="protein sequence ID" value="CAA9559954.1"/>
    <property type="molecule type" value="Genomic_DNA"/>
</dbReference>
<feature type="transmembrane region" description="Helical" evidence="1">
    <location>
        <begin position="125"/>
        <end position="148"/>
    </location>
</feature>
<feature type="transmembrane region" description="Helical" evidence="1">
    <location>
        <begin position="1241"/>
        <end position="1259"/>
    </location>
</feature>
<feature type="transmembrane region" description="Helical" evidence="1">
    <location>
        <begin position="826"/>
        <end position="846"/>
    </location>
</feature>
<feature type="transmembrane region" description="Helical" evidence="1">
    <location>
        <begin position="1120"/>
        <end position="1140"/>
    </location>
</feature>
<feature type="domain" description="Glycosyltransferase RgtA/B/C/D-like" evidence="2">
    <location>
        <begin position="128"/>
        <end position="240"/>
    </location>
</feature>
<dbReference type="Pfam" id="PF13231">
    <property type="entry name" value="PMT_2"/>
    <property type="match status" value="1"/>
</dbReference>
<feature type="transmembrane region" description="Helical" evidence="1">
    <location>
        <begin position="1052"/>
        <end position="1075"/>
    </location>
</feature>
<feature type="transmembrane region" description="Helical" evidence="1">
    <location>
        <begin position="1152"/>
        <end position="1169"/>
    </location>
</feature>
<organism evidence="3">
    <name type="scientific">uncultured Thermomicrobiales bacterium</name>
    <dbReference type="NCBI Taxonomy" id="1645740"/>
    <lineage>
        <taxon>Bacteria</taxon>
        <taxon>Pseudomonadati</taxon>
        <taxon>Thermomicrobiota</taxon>
        <taxon>Thermomicrobia</taxon>
        <taxon>Thermomicrobiales</taxon>
        <taxon>environmental samples</taxon>
    </lineage>
</organism>
<name>A0A6J4UW28_9BACT</name>
<feature type="transmembrane region" description="Helical" evidence="1">
    <location>
        <begin position="671"/>
        <end position="688"/>
    </location>
</feature>
<keyword evidence="1" id="KW-0812">Transmembrane</keyword>
<reference evidence="3" key="1">
    <citation type="submission" date="2020-02" db="EMBL/GenBank/DDBJ databases">
        <authorList>
            <person name="Meier V. D."/>
        </authorList>
    </citation>
    <scope>NUCLEOTIDE SEQUENCE</scope>
    <source>
        <strain evidence="3">AVDCRST_MAG19</strain>
    </source>
</reference>
<feature type="transmembrane region" description="Helical" evidence="1">
    <location>
        <begin position="739"/>
        <end position="758"/>
    </location>
</feature>
<feature type="transmembrane region" description="Helical" evidence="1">
    <location>
        <begin position="258"/>
        <end position="278"/>
    </location>
</feature>
<feature type="transmembrane region" description="Helical" evidence="1">
    <location>
        <begin position="642"/>
        <end position="664"/>
    </location>
</feature>
<evidence type="ECO:0000313" key="3">
    <source>
        <dbReference type="EMBL" id="CAA9559954.1"/>
    </source>
</evidence>
<feature type="transmembrane region" description="Helical" evidence="1">
    <location>
        <begin position="700"/>
        <end position="718"/>
    </location>
</feature>
<feature type="transmembrane region" description="Helical" evidence="1">
    <location>
        <begin position="858"/>
        <end position="881"/>
    </location>
</feature>
<sequence length="1524" mass="162845">MNGTPRPIHPRFPSPVGVALVAVLLAAFGLRVFGLDWDRGLRLHPDEMYIVDHVLIGRIRLDWPPNLPQLLDPATSGLNPRSADPETGEFRQFPYGALPLLVTDAVAGVLSWLDGRPWGSADRVYLVGRTVSAILDTLTVLLVYALGARVFSRRVGLLGAAVAALAPIAIQLAHFFTTDSWLTFFVALCLYGSVRSAESGSRRWFAAAGAAFGLGMATKGSVFPLAGVLVAAAAYVAWRSLGDGIPRRRALNGSARRLALAGAVAVAAFACFEPYALLNPDIFLQSLQEQAAIVRGSFDVPFTRRYVGTVPVVYQIEQFLRWGFGPVAGLLSVAGSVMLIRRFWRERTAGQWVTLAWLLGYGLVISVAEAKFLRYLAPLVPVLAVTAGLALDAVWKTLEQRGHRRLAVAAVSVLIAGTALWSAAFESVYAQENTRLAASRWIYANVPSGSSLTYEYWDDDLPRNLGPGLTQSHRQYEIVEMDLYSAADPPAEVAGAIYGSLERADYVVLSSNRVSSAVPRSPWRYPVQTRYFELLQSGRLGFELAAEFARPPSLGPLRFVDHDADESFINYDHPRVLIFRKDGLVPRETYERLMSWAVARPWSDTRYAPERSLLLDEPVGERAVVADARWSETVTGSSVGALAAWVILLAVLQIVGWPLASLAFGRFADAGWGLARLVALVTSGYLVWLGSSTRLISFRAAWAAATLAVVGGAGWTLYRRMRRHGGPWAVRRHQRRAAVGAEVTFWVVFAIFLLFRYLNPDGWHPIWGGEKPMEFAHLNATLRSAHFPPYDPWYADGVLNYYYYGLYLVAFCFKLTGIPTEIGFNLAQPTVIALLASAGFSVAAALGRRPGQGRGYALAGGALGALMLVGVGNLGTLRLLLEGGPAVGDPFSVWTWGPSRGIGGTIITEFPFFTGLYADLHAHVVALPITVLAIALCYALASDSGVLASAVGAGRAREARIVLASRLVLLALVLGTLSATNAWDVPVYVALAVVALLTSARTLPTWPRRMAAVLGLGACLGAASYLLFLPFYAHYVALFGTLEWVRAPTPPVAAASHLGGLFAVASFGLVVALLPRRGRVGLLGEPLVPAAVASGILLVVALLLSGVAASDSDARLEAGLVAGSLGLAAVLFGVAVLGRSEGADGDAERSHALLRGGVVVAALGVGLAIASDRLVLAAFLTVGAAAIAVWLRGHGDGTRFAGLMVAAGAFVGAGTELVVLADDLIGTDWYRMNTVFKFYNQIWVLVALAGAALATTMLAEGRAPASPGAGSGWAGPSALGIVPAGRAASASLSERRTGRREIASEAARRHWSRAGLAVTGVSIAASLLYPLTATLPRLDQRFAPDLGSGTLDALEWMGYGRLPLVGNGVRDELGFAGDRAAIDWFNREVEGSPVVAEASIGTYRCNGSRISIGTGLPTIIGWERHERQQRSPDVLPGRVEDVRRLYATPDVAEKRSILDRYNVEYVVVGQLERDGIRIDARDRCAAAPTSAGIVALEGMEGTDLEVAFSEGDTTVYRVLPIVGR</sequence>
<protein>
    <recommendedName>
        <fullName evidence="2">Glycosyltransferase RgtA/B/C/D-like domain-containing protein</fullName>
    </recommendedName>
</protein>
<feature type="transmembrane region" description="Helical" evidence="1">
    <location>
        <begin position="221"/>
        <end position="238"/>
    </location>
</feature>
<proteinExistence type="predicted"/>
<feature type="transmembrane region" description="Helical" evidence="1">
    <location>
        <begin position="12"/>
        <end position="33"/>
    </location>
</feature>
<feature type="transmembrane region" description="Helical" evidence="1">
    <location>
        <begin position="920"/>
        <end position="941"/>
    </location>
</feature>
<feature type="transmembrane region" description="Helical" evidence="1">
    <location>
        <begin position="319"/>
        <end position="340"/>
    </location>
</feature>
<feature type="transmembrane region" description="Helical" evidence="1">
    <location>
        <begin position="985"/>
        <end position="1003"/>
    </location>
</feature>
<dbReference type="InterPro" id="IPR038731">
    <property type="entry name" value="RgtA/B/C-like"/>
</dbReference>
<feature type="transmembrane region" description="Helical" evidence="1">
    <location>
        <begin position="961"/>
        <end position="979"/>
    </location>
</feature>
<accession>A0A6J4UW28</accession>
<dbReference type="PANTHER" id="PTHR10790">
    <property type="entry name" value="TPR-DOMAIN CONTAINING PROTEIN"/>
    <property type="match status" value="1"/>
</dbReference>
<evidence type="ECO:0000256" key="1">
    <source>
        <dbReference type="SAM" id="Phobius"/>
    </source>
</evidence>
<feature type="transmembrane region" description="Helical" evidence="1">
    <location>
        <begin position="1314"/>
        <end position="1332"/>
    </location>
</feature>
<feature type="transmembrane region" description="Helical" evidence="1">
    <location>
        <begin position="155"/>
        <end position="176"/>
    </location>
</feature>